<dbReference type="KEGG" id="smai:EXU30_01355"/>
<evidence type="ECO:0000313" key="3">
    <source>
        <dbReference type="Proteomes" id="UP000291106"/>
    </source>
</evidence>
<gene>
    <name evidence="2" type="ORF">EXU30_01355</name>
</gene>
<feature type="chain" id="PRO_5019286431" description="Branched-chain amino acid ABC transporter substrate-binding protein" evidence="1">
    <location>
        <begin position="20"/>
        <end position="395"/>
    </location>
</feature>
<dbReference type="EMBL" id="CP036200">
    <property type="protein sequence ID" value="QBF81492.1"/>
    <property type="molecule type" value="Genomic_DNA"/>
</dbReference>
<sequence length="395" mass="43091">MKKTLLASLIAFTAFSANAELIQHTDQIGEVQFTGSTYELGKHVGEVAGNQVESAIERFSDTLGQMLPGLSAESLSKSFDDQQVFAKLKKASPESASYIRGLADQLNKNPNLLLAVAMSDEAILESQRNGGMGFLQAEKGAHAPSAPAKCTSMAVAASGNKAWAASNFDYMGVNYTGLLMLKHTDTDGKTRLIQTWAGLIPYGGVTKGAQVMTMNTMADQGTLREKDGGEILSDTATPSFYLSWDVYNTEDYAGIKSVFNKYPEYTAFFTYTVASANQPAMNIENTYGGKVNYSEGEYKAHANHSVYSQPAEFVDEAFAAHSLARQDAAENFMAKASVETPESEVRELLQSKPLWKGRGDMMGTVTNTYYKVDGKKVDVYFQTDSEHKPVHMTNY</sequence>
<keyword evidence="1" id="KW-0732">Signal</keyword>
<keyword evidence="3" id="KW-1185">Reference proteome</keyword>
<dbReference type="InterPro" id="IPR047794">
    <property type="entry name" value="C45_proenzyme-like"/>
</dbReference>
<protein>
    <recommendedName>
        <fullName evidence="4">Branched-chain amino acid ABC transporter substrate-binding protein</fullName>
    </recommendedName>
</protein>
<dbReference type="RefSeq" id="WP_130597466.1">
    <property type="nucleotide sequence ID" value="NZ_CP036200.1"/>
</dbReference>
<organism evidence="2 3">
    <name type="scientific">Shewanella maritima</name>
    <dbReference type="NCBI Taxonomy" id="2520507"/>
    <lineage>
        <taxon>Bacteria</taxon>
        <taxon>Pseudomonadati</taxon>
        <taxon>Pseudomonadota</taxon>
        <taxon>Gammaproteobacteria</taxon>
        <taxon>Alteromonadales</taxon>
        <taxon>Shewanellaceae</taxon>
        <taxon>Shewanella</taxon>
    </lineage>
</organism>
<evidence type="ECO:0000313" key="2">
    <source>
        <dbReference type="EMBL" id="QBF81492.1"/>
    </source>
</evidence>
<evidence type="ECO:0000256" key="1">
    <source>
        <dbReference type="SAM" id="SignalP"/>
    </source>
</evidence>
<dbReference type="OrthoDB" id="6252241at2"/>
<dbReference type="Gene3D" id="3.60.60.10">
    <property type="entry name" value="Penicillin V Acylase, Chain A"/>
    <property type="match status" value="1"/>
</dbReference>
<reference evidence="2 3" key="1">
    <citation type="submission" date="2019-02" db="EMBL/GenBank/DDBJ databases">
        <title>Shewanella sp. D4-2 isolated from Dokdo Island.</title>
        <authorList>
            <person name="Baek K."/>
        </authorList>
    </citation>
    <scope>NUCLEOTIDE SEQUENCE [LARGE SCALE GENOMIC DNA]</scope>
    <source>
        <strain evidence="2 3">D4-2</strain>
    </source>
</reference>
<evidence type="ECO:0008006" key="4">
    <source>
        <dbReference type="Google" id="ProtNLM"/>
    </source>
</evidence>
<name>A0A411PDG5_9GAMM</name>
<proteinExistence type="predicted"/>
<dbReference type="Proteomes" id="UP000291106">
    <property type="component" value="Chromosome"/>
</dbReference>
<dbReference type="AlphaFoldDB" id="A0A411PDG5"/>
<accession>A0A411PDG5</accession>
<dbReference type="NCBIfam" id="NF040521">
    <property type="entry name" value="C45_proenzyme"/>
    <property type="match status" value="1"/>
</dbReference>
<feature type="signal peptide" evidence="1">
    <location>
        <begin position="1"/>
        <end position="19"/>
    </location>
</feature>